<gene>
    <name evidence="3" type="ORF">RM590_31345</name>
</gene>
<accession>A0ABU2MZG8</accession>
<evidence type="ECO:0000259" key="2">
    <source>
        <dbReference type="Pfam" id="PF14028"/>
    </source>
</evidence>
<keyword evidence="4" id="KW-1185">Reference proteome</keyword>
<sequence>MAARSAVHYRWQGSALLRATTDPGALSLPEDLDLSGENGTARGRAWLAEVWQRDGIHDAVSIASPSLCQQIDDILNGGRCDLRRVRRTVVSLASYLLRWQGRPTPFGLFAGVAPARIGADPIVTWGGKHHTAVRADADWLTDIVARLHQCSQLLERLPVVANSAGQMRGGRFVVPGPSADGRAHLLAPIEVSVRYTRPVAAALASAQTPIVYGELRAWLTRRSPAAADRIDAMLAGLVAQHVLISSLWAPATCLDALAHVCAVLDAADACTIPEVAELVCRLNAIRDELAQGGPAAWPARNAVVKRMKAVSDIAPVPVVVDTALDCHIQIPEQVVHEAQEAAGVLYRLSPYPFGYPQWRDYHRRFRARYGPGAVVPLFDLVADSGLGLPAGYLGSGRQRAEPQLTERDEKLLALIQQAMLDGSGEIVLTEPVIGDLVGDGADVIPVPRAEVSVEIHATALNALTRGSFRLVVTGTPRPGSSMAGRFAHLLPEKDQARLADTYRAADPDAVAAQLSFAPRRRRNDNVTRTQQFLPHVISVAEHREPHEEVIAPTDLAVTADARQFFLIQLSTGRCIEPRVPHALEAGIHTPPLARFLAEITTARSAVYKAFDFGAANHLPYLPRVRYKRTILAPARWLLTAQDLPHRAAAMAAWDAAFEAWRARLRMPERISLVENDQRLPLDLTHPVHRLLLRTGLDGARRLELREAAAPEELAWLGRAHELLLPLTLSTPAGPESLSTPAHTVAVDAGRLPGRSASLHAHLYAHPARHDEILTQLLPVLTASFENAPTWWFSRHREMSRPEADQYLILSMRLPDPSAYGPAAEQFHDWADHLRHQRLASHITLATCEPQTGRYGHGAAMRAAEAVFTADSAAALAQIRMADLGEVQPQALAAASLVDLATHFALSVTDGLRWLVQHLPAEHGRLERALRDQALELADPRRRWATLRSLPGGDQVVAAWKARATALTAYREHLTLQREPLTVLRSLLHLHHVRALGVNQDTERVTGRLARACALRYTIGRPE</sequence>
<comment type="caution">
    <text evidence="3">The sequence shown here is derived from an EMBL/GenBank/DDBJ whole genome shotgun (WGS) entry which is preliminary data.</text>
</comment>
<protein>
    <submittedName>
        <fullName evidence="3">Lantibiotic dehydratase</fullName>
    </submittedName>
</protein>
<organism evidence="3 4">
    <name type="scientific">Streptomyces litchfieldiae</name>
    <dbReference type="NCBI Taxonomy" id="3075543"/>
    <lineage>
        <taxon>Bacteria</taxon>
        <taxon>Bacillati</taxon>
        <taxon>Actinomycetota</taxon>
        <taxon>Actinomycetes</taxon>
        <taxon>Kitasatosporales</taxon>
        <taxon>Streptomycetaceae</taxon>
        <taxon>Streptomyces</taxon>
    </lineage>
</organism>
<dbReference type="InterPro" id="IPR023809">
    <property type="entry name" value="Thiopep_bacteriocin_synth_dom"/>
</dbReference>
<dbReference type="Pfam" id="PF04738">
    <property type="entry name" value="Lant_dehydr_N"/>
    <property type="match status" value="1"/>
</dbReference>
<dbReference type="EMBL" id="JAVREL010000026">
    <property type="protein sequence ID" value="MDT0347045.1"/>
    <property type="molecule type" value="Genomic_DNA"/>
</dbReference>
<reference evidence="4" key="1">
    <citation type="submission" date="2023-07" db="EMBL/GenBank/DDBJ databases">
        <title>30 novel species of actinomycetes from the DSMZ collection.</title>
        <authorList>
            <person name="Nouioui I."/>
        </authorList>
    </citation>
    <scope>NUCLEOTIDE SEQUENCE [LARGE SCALE GENOMIC DNA]</scope>
    <source>
        <strain evidence="4">DSM 44938</strain>
    </source>
</reference>
<proteinExistence type="predicted"/>
<feature type="domain" description="Lantibiotic dehydratase N-terminal" evidence="1">
    <location>
        <begin position="54"/>
        <end position="692"/>
    </location>
</feature>
<dbReference type="RefSeq" id="WP_311708168.1">
    <property type="nucleotide sequence ID" value="NZ_JAVREL010000026.1"/>
</dbReference>
<dbReference type="InterPro" id="IPR006827">
    <property type="entry name" value="Lant_deHydtase_N"/>
</dbReference>
<evidence type="ECO:0000259" key="1">
    <source>
        <dbReference type="Pfam" id="PF04738"/>
    </source>
</evidence>
<dbReference type="NCBIfam" id="TIGR03891">
    <property type="entry name" value="thiopep_ocin"/>
    <property type="match status" value="1"/>
</dbReference>
<dbReference type="Pfam" id="PF14028">
    <property type="entry name" value="Lant_dehydr_C"/>
    <property type="match status" value="1"/>
</dbReference>
<name>A0ABU2MZG8_9ACTN</name>
<evidence type="ECO:0000313" key="3">
    <source>
        <dbReference type="EMBL" id="MDT0347045.1"/>
    </source>
</evidence>
<evidence type="ECO:0000313" key="4">
    <source>
        <dbReference type="Proteomes" id="UP001183246"/>
    </source>
</evidence>
<feature type="domain" description="Thiopeptide-type bacteriocin biosynthesis" evidence="2">
    <location>
        <begin position="758"/>
        <end position="1010"/>
    </location>
</feature>
<dbReference type="Proteomes" id="UP001183246">
    <property type="component" value="Unassembled WGS sequence"/>
</dbReference>